<proteinExistence type="predicted"/>
<keyword evidence="3" id="KW-1185">Reference proteome</keyword>
<evidence type="ECO:0000313" key="3">
    <source>
        <dbReference type="Proteomes" id="UP001283361"/>
    </source>
</evidence>
<dbReference type="EMBL" id="JAWDGP010006398">
    <property type="protein sequence ID" value="KAK3741741.1"/>
    <property type="molecule type" value="Genomic_DNA"/>
</dbReference>
<sequence length="119" mass="13453">MFRFFFRTGKSHDLTQLFLDTPLGDRRIITTNNPTNPDGEGKGQGDVHAWCILNSVSRAQNSSRTREMSLKSWEDYGKKWGDMGGYEEKWRDMGRVGEIGTEMGKDGEIWGDTGSDGEI</sequence>
<comment type="caution">
    <text evidence="2">The sequence shown here is derived from an EMBL/GenBank/DDBJ whole genome shotgun (WGS) entry which is preliminary data.</text>
</comment>
<dbReference type="Proteomes" id="UP001283361">
    <property type="component" value="Unassembled WGS sequence"/>
</dbReference>
<feature type="region of interest" description="Disordered" evidence="1">
    <location>
        <begin position="99"/>
        <end position="119"/>
    </location>
</feature>
<protein>
    <submittedName>
        <fullName evidence="2">Uncharacterized protein</fullName>
    </submittedName>
</protein>
<dbReference type="AlphaFoldDB" id="A0AAE0YD75"/>
<organism evidence="2 3">
    <name type="scientific">Elysia crispata</name>
    <name type="common">lettuce slug</name>
    <dbReference type="NCBI Taxonomy" id="231223"/>
    <lineage>
        <taxon>Eukaryota</taxon>
        <taxon>Metazoa</taxon>
        <taxon>Spiralia</taxon>
        <taxon>Lophotrochozoa</taxon>
        <taxon>Mollusca</taxon>
        <taxon>Gastropoda</taxon>
        <taxon>Heterobranchia</taxon>
        <taxon>Euthyneura</taxon>
        <taxon>Panpulmonata</taxon>
        <taxon>Sacoglossa</taxon>
        <taxon>Placobranchoidea</taxon>
        <taxon>Plakobranchidae</taxon>
        <taxon>Elysia</taxon>
    </lineage>
</organism>
<evidence type="ECO:0000313" key="2">
    <source>
        <dbReference type="EMBL" id="KAK3741741.1"/>
    </source>
</evidence>
<reference evidence="2" key="1">
    <citation type="journal article" date="2023" name="G3 (Bethesda)">
        <title>A reference genome for the long-term kleptoplast-retaining sea slug Elysia crispata morphotype clarki.</title>
        <authorList>
            <person name="Eastman K.E."/>
            <person name="Pendleton A.L."/>
            <person name="Shaikh M.A."/>
            <person name="Suttiyut T."/>
            <person name="Ogas R."/>
            <person name="Tomko P."/>
            <person name="Gavelis G."/>
            <person name="Widhalm J.R."/>
            <person name="Wisecaver J.H."/>
        </authorList>
    </citation>
    <scope>NUCLEOTIDE SEQUENCE</scope>
    <source>
        <strain evidence="2">ECLA1</strain>
    </source>
</reference>
<name>A0AAE0YD75_9GAST</name>
<gene>
    <name evidence="2" type="ORF">RRG08_015988</name>
</gene>
<accession>A0AAE0YD75</accession>
<evidence type="ECO:0000256" key="1">
    <source>
        <dbReference type="SAM" id="MobiDB-lite"/>
    </source>
</evidence>